<evidence type="ECO:0000313" key="2">
    <source>
        <dbReference type="Proteomes" id="UP000712600"/>
    </source>
</evidence>
<reference evidence="1" key="1">
    <citation type="submission" date="2019-12" db="EMBL/GenBank/DDBJ databases">
        <title>Genome sequencing and annotation of Brassica cretica.</title>
        <authorList>
            <person name="Studholme D.J."/>
            <person name="Sarris P."/>
        </authorList>
    </citation>
    <scope>NUCLEOTIDE SEQUENCE</scope>
    <source>
        <strain evidence="1">PFS-109/04</strain>
        <tissue evidence="1">Leaf</tissue>
    </source>
</reference>
<comment type="caution">
    <text evidence="1">The sequence shown here is derived from an EMBL/GenBank/DDBJ whole genome shotgun (WGS) entry which is preliminary data.</text>
</comment>
<name>A0A8S9PBJ2_BRACR</name>
<dbReference type="EMBL" id="QGKX02001521">
    <property type="protein sequence ID" value="KAF3510467.1"/>
    <property type="molecule type" value="Genomic_DNA"/>
</dbReference>
<dbReference type="Proteomes" id="UP000712600">
    <property type="component" value="Unassembled WGS sequence"/>
</dbReference>
<sequence length="164" mass="17768">MAVQVLGEFHGFSVGVHEILYSYYFAPLILEPFGYPSSWSTVDVSRPVSFIGEAVSKLMMGAPRRFRWLNFLVSKEALRNVVRLSVSAIYDEHQKAKTPKRCSFYTLPLRLVRTASSVNGLSSTSSTGAGYGGPSEFIDSAGEGVGQVGAHEGTAREAGRALES</sequence>
<proteinExistence type="predicted"/>
<organism evidence="1 2">
    <name type="scientific">Brassica cretica</name>
    <name type="common">Mustard</name>
    <dbReference type="NCBI Taxonomy" id="69181"/>
    <lineage>
        <taxon>Eukaryota</taxon>
        <taxon>Viridiplantae</taxon>
        <taxon>Streptophyta</taxon>
        <taxon>Embryophyta</taxon>
        <taxon>Tracheophyta</taxon>
        <taxon>Spermatophyta</taxon>
        <taxon>Magnoliopsida</taxon>
        <taxon>eudicotyledons</taxon>
        <taxon>Gunneridae</taxon>
        <taxon>Pentapetalae</taxon>
        <taxon>rosids</taxon>
        <taxon>malvids</taxon>
        <taxon>Brassicales</taxon>
        <taxon>Brassicaceae</taxon>
        <taxon>Brassiceae</taxon>
        <taxon>Brassica</taxon>
    </lineage>
</organism>
<gene>
    <name evidence="1" type="ORF">F2Q69_00006637</name>
</gene>
<dbReference type="AlphaFoldDB" id="A0A8S9PBJ2"/>
<accession>A0A8S9PBJ2</accession>
<evidence type="ECO:0000313" key="1">
    <source>
        <dbReference type="EMBL" id="KAF3510467.1"/>
    </source>
</evidence>
<protein>
    <submittedName>
        <fullName evidence="1">Uncharacterized protein</fullName>
    </submittedName>
</protein>